<dbReference type="Gene3D" id="2.40.30.170">
    <property type="match status" value="1"/>
</dbReference>
<feature type="region of interest" description="Disordered" evidence="3">
    <location>
        <begin position="17"/>
        <end position="36"/>
    </location>
</feature>
<evidence type="ECO:0000256" key="3">
    <source>
        <dbReference type="SAM" id="MobiDB-lite"/>
    </source>
</evidence>
<feature type="domain" description="CzcB-like barrel-sandwich hybrid" evidence="5">
    <location>
        <begin position="77"/>
        <end position="223"/>
    </location>
</feature>
<dbReference type="InterPro" id="IPR051909">
    <property type="entry name" value="MFP_Cation_Efflux"/>
</dbReference>
<evidence type="ECO:0000259" key="5">
    <source>
        <dbReference type="Pfam" id="PF25973"/>
    </source>
</evidence>
<dbReference type="Gene3D" id="2.40.420.20">
    <property type="match status" value="1"/>
</dbReference>
<proteinExistence type="inferred from homology"/>
<dbReference type="GO" id="GO:0022857">
    <property type="term" value="F:transmembrane transporter activity"/>
    <property type="evidence" value="ECO:0007669"/>
    <property type="project" value="InterPro"/>
</dbReference>
<dbReference type="PANTHER" id="PTHR30097:SF4">
    <property type="entry name" value="SLR6042 PROTEIN"/>
    <property type="match status" value="1"/>
</dbReference>
<dbReference type="GO" id="GO:0060003">
    <property type="term" value="P:copper ion export"/>
    <property type="evidence" value="ECO:0007669"/>
    <property type="project" value="TreeGrafter"/>
</dbReference>
<dbReference type="AlphaFoldDB" id="A0A839GWA3"/>
<gene>
    <name evidence="6" type="ORF">FHS90_003882</name>
</gene>
<dbReference type="Pfam" id="PF25954">
    <property type="entry name" value="Beta-barrel_RND_2"/>
    <property type="match status" value="1"/>
</dbReference>
<dbReference type="NCBIfam" id="TIGR01730">
    <property type="entry name" value="RND_mfp"/>
    <property type="match status" value="1"/>
</dbReference>
<dbReference type="RefSeq" id="WP_161947724.1">
    <property type="nucleotide sequence ID" value="NZ_JACJIQ010000018.1"/>
</dbReference>
<dbReference type="PANTHER" id="PTHR30097">
    <property type="entry name" value="CATION EFFLUX SYSTEM PROTEIN CUSB"/>
    <property type="match status" value="1"/>
</dbReference>
<dbReference type="GO" id="GO:0016020">
    <property type="term" value="C:membrane"/>
    <property type="evidence" value="ECO:0007669"/>
    <property type="project" value="InterPro"/>
</dbReference>
<keyword evidence="2" id="KW-0813">Transport</keyword>
<feature type="domain" description="CusB-like beta-barrel" evidence="4">
    <location>
        <begin position="229"/>
        <end position="300"/>
    </location>
</feature>
<dbReference type="EMBL" id="JACJIQ010000018">
    <property type="protein sequence ID" value="MBA9079147.1"/>
    <property type="molecule type" value="Genomic_DNA"/>
</dbReference>
<accession>A0A839GWA3</accession>
<protein>
    <submittedName>
        <fullName evidence="6">Cobalt-zinc-cadmium efflux system membrane fusion protein</fullName>
    </submittedName>
</protein>
<evidence type="ECO:0000313" key="6">
    <source>
        <dbReference type="EMBL" id="MBA9079147.1"/>
    </source>
</evidence>
<dbReference type="Proteomes" id="UP000563094">
    <property type="component" value="Unassembled WGS sequence"/>
</dbReference>
<dbReference type="FunFam" id="2.40.30.170:FF:000010">
    <property type="entry name" value="Efflux RND transporter periplasmic adaptor subunit"/>
    <property type="match status" value="1"/>
</dbReference>
<evidence type="ECO:0000313" key="7">
    <source>
        <dbReference type="Proteomes" id="UP000563094"/>
    </source>
</evidence>
<evidence type="ECO:0000259" key="4">
    <source>
        <dbReference type="Pfam" id="PF25954"/>
    </source>
</evidence>
<evidence type="ECO:0000256" key="2">
    <source>
        <dbReference type="ARBA" id="ARBA00022448"/>
    </source>
</evidence>
<comment type="similarity">
    <text evidence="1">Belongs to the membrane fusion protein (MFP) (TC 8.A.1) family.</text>
</comment>
<name>A0A839GWA3_9BACT</name>
<reference evidence="6 7" key="1">
    <citation type="submission" date="2020-08" db="EMBL/GenBank/DDBJ databases">
        <title>Genomic Encyclopedia of Type Strains, Phase IV (KMG-IV): sequencing the most valuable type-strain genomes for metagenomic binning, comparative biology and taxonomic classification.</title>
        <authorList>
            <person name="Goeker M."/>
        </authorList>
    </citation>
    <scope>NUCLEOTIDE SEQUENCE [LARGE SCALE GENOMIC DNA]</scope>
    <source>
        <strain evidence="6 7">DSM 29854</strain>
    </source>
</reference>
<organism evidence="6 7">
    <name type="scientific">Rufibacter quisquiliarum</name>
    <dbReference type="NCBI Taxonomy" id="1549639"/>
    <lineage>
        <taxon>Bacteria</taxon>
        <taxon>Pseudomonadati</taxon>
        <taxon>Bacteroidota</taxon>
        <taxon>Cytophagia</taxon>
        <taxon>Cytophagales</taxon>
        <taxon>Hymenobacteraceae</taxon>
        <taxon>Rufibacter</taxon>
    </lineage>
</organism>
<dbReference type="InterPro" id="IPR006143">
    <property type="entry name" value="RND_pump_MFP"/>
</dbReference>
<dbReference type="SUPFAM" id="SSF111369">
    <property type="entry name" value="HlyD-like secretion proteins"/>
    <property type="match status" value="1"/>
</dbReference>
<dbReference type="Gene3D" id="2.40.50.100">
    <property type="match status" value="1"/>
</dbReference>
<evidence type="ECO:0000256" key="1">
    <source>
        <dbReference type="ARBA" id="ARBA00009477"/>
    </source>
</evidence>
<sequence length="392" mass="43204">MFFLAGIMLFSSCKEESAPAQGAEQEAGHGEEENPNMAELTEQQYRVAGITLGKPEMRNLSNTLTVTGELDVPPQNMASVSAPLGGFVKNTELLEGMRVKKGQLIVRIENADFVTLQQDYLEARSRLDFLELEYERQKELSEEQVTAAKTFQQVTAEFRSVRSQVEGLAERLRIIGVNPASLREGKISRILPIFAPIDGYVTYINANVGQYVNPTDVLFRIADTDHLHVELTVFEKDVAALKKGQQVRFALPGESGAEHEATIYLIGREISEERTVQVHAHLKEEDKELVPGMYVQAQVSLGGQQVLALPEAAVVQDAGNDFIFLYMGEEKEGDAVMKRFRMVPVESGAAEGGFVQVALPAGVDTANTNFVTKGAYSLLSRMRNSEEEGGHH</sequence>
<dbReference type="InterPro" id="IPR058647">
    <property type="entry name" value="BSH_CzcB-like"/>
</dbReference>
<keyword evidence="7" id="KW-1185">Reference proteome</keyword>
<dbReference type="Pfam" id="PF25973">
    <property type="entry name" value="BSH_CzcB"/>
    <property type="match status" value="1"/>
</dbReference>
<dbReference type="GO" id="GO:0030313">
    <property type="term" value="C:cell envelope"/>
    <property type="evidence" value="ECO:0007669"/>
    <property type="project" value="TreeGrafter"/>
</dbReference>
<dbReference type="GO" id="GO:0015679">
    <property type="term" value="P:plasma membrane copper ion transport"/>
    <property type="evidence" value="ECO:0007669"/>
    <property type="project" value="TreeGrafter"/>
</dbReference>
<dbReference type="Gene3D" id="1.10.287.470">
    <property type="entry name" value="Helix hairpin bin"/>
    <property type="match status" value="1"/>
</dbReference>
<comment type="caution">
    <text evidence="6">The sequence shown here is derived from an EMBL/GenBank/DDBJ whole genome shotgun (WGS) entry which is preliminary data.</text>
</comment>
<dbReference type="InterPro" id="IPR058792">
    <property type="entry name" value="Beta-barrel_RND_2"/>
</dbReference>